<dbReference type="CDD" id="cd03512">
    <property type="entry name" value="Alkane-hydroxylase"/>
    <property type="match status" value="1"/>
</dbReference>
<evidence type="ECO:0000256" key="2">
    <source>
        <dbReference type="ARBA" id="ARBA00010823"/>
    </source>
</evidence>
<evidence type="ECO:0000256" key="8">
    <source>
        <dbReference type="ARBA" id="ARBA00023002"/>
    </source>
</evidence>
<comment type="subcellular location">
    <subcellularLocation>
        <location evidence="1">Cell inner membrane</location>
        <topology evidence="1">Multi-pass membrane protein</topology>
    </subcellularLocation>
</comment>
<dbReference type="InterPro" id="IPR033885">
    <property type="entry name" value="AlkB/XylM"/>
</dbReference>
<protein>
    <recommendedName>
        <fullName evidence="13">Fatty acid desaturase domain-containing protein</fullName>
    </recommendedName>
</protein>
<dbReference type="EMBL" id="BAABDF010000007">
    <property type="protein sequence ID" value="GAA3870498.1"/>
    <property type="molecule type" value="Genomic_DNA"/>
</dbReference>
<keyword evidence="9" id="KW-0408">Iron</keyword>
<evidence type="ECO:0000256" key="10">
    <source>
        <dbReference type="ARBA" id="ARBA00023033"/>
    </source>
</evidence>
<dbReference type="RefSeq" id="WP_344846996.1">
    <property type="nucleotide sequence ID" value="NZ_BAABDF010000007.1"/>
</dbReference>
<dbReference type="PANTHER" id="PTHR38674">
    <property type="entry name" value="ALKANE 1-MONOOXYGENASE 1"/>
    <property type="match status" value="1"/>
</dbReference>
<name>A0ABP7K9T9_9RHOB</name>
<evidence type="ECO:0000313" key="14">
    <source>
        <dbReference type="EMBL" id="GAA3870498.1"/>
    </source>
</evidence>
<evidence type="ECO:0000256" key="6">
    <source>
        <dbReference type="ARBA" id="ARBA00022723"/>
    </source>
</evidence>
<keyword evidence="6" id="KW-0479">Metal-binding</keyword>
<gene>
    <name evidence="14" type="ORF">GCM10022404_20580</name>
</gene>
<dbReference type="Pfam" id="PF00487">
    <property type="entry name" value="FA_desaturase"/>
    <property type="match status" value="1"/>
</dbReference>
<keyword evidence="11 12" id="KW-0472">Membrane</keyword>
<keyword evidence="7 12" id="KW-1133">Transmembrane helix</keyword>
<evidence type="ECO:0000256" key="9">
    <source>
        <dbReference type="ARBA" id="ARBA00023004"/>
    </source>
</evidence>
<keyword evidence="10" id="KW-0503">Monooxygenase</keyword>
<keyword evidence="4" id="KW-0997">Cell inner membrane</keyword>
<evidence type="ECO:0000256" key="3">
    <source>
        <dbReference type="ARBA" id="ARBA00022475"/>
    </source>
</evidence>
<dbReference type="Proteomes" id="UP001399917">
    <property type="component" value="Unassembled WGS sequence"/>
</dbReference>
<evidence type="ECO:0000256" key="12">
    <source>
        <dbReference type="SAM" id="Phobius"/>
    </source>
</evidence>
<keyword evidence="15" id="KW-1185">Reference proteome</keyword>
<sequence length="347" mass="38144">MMTAHTIRYYAAATLAPVVLLALGAVFGGFWALLGLLYMTALAYSLDALTSFVRTTENGEAENGDANALSVVLALAHFALLALAVWALTAGHLVFWERVLVFFGTGLFFGQISNANAHELIHRADPTLRRLGTWVYITLLFGHHASAHPKVHHRHVASENDPNSAPLGLSFYRFLPIAWLGSFTKGLNAENELRARGRADDLHPYALYIGGGIACLMVAGIIGGFGGVVKYLLLAAYATMQLLLSDYVQHYGLERRTDAHGNIEPVGPRHSWNSPQWFTSFLMLNAPRHSDHHAHPMRPYPALELSADMPVLPRSLPAMATIALYPPLWHRIMDPRVEAVMDAPNLD</sequence>
<feature type="domain" description="Fatty acid desaturase" evidence="13">
    <location>
        <begin position="99"/>
        <end position="315"/>
    </location>
</feature>
<organism evidence="14 15">
    <name type="scientific">Celeribacter arenosi</name>
    <dbReference type="NCBI Taxonomy" id="792649"/>
    <lineage>
        <taxon>Bacteria</taxon>
        <taxon>Pseudomonadati</taxon>
        <taxon>Pseudomonadota</taxon>
        <taxon>Alphaproteobacteria</taxon>
        <taxon>Rhodobacterales</taxon>
        <taxon>Roseobacteraceae</taxon>
        <taxon>Celeribacter</taxon>
    </lineage>
</organism>
<evidence type="ECO:0000313" key="15">
    <source>
        <dbReference type="Proteomes" id="UP001399917"/>
    </source>
</evidence>
<comment type="similarity">
    <text evidence="2">Belongs to the fatty acid desaturase type 1 family. AlkB subfamily.</text>
</comment>
<dbReference type="PANTHER" id="PTHR38674:SF1">
    <property type="entry name" value="ALKANE 1-MONOOXYGENASE 1"/>
    <property type="match status" value="1"/>
</dbReference>
<accession>A0ABP7K9T9</accession>
<dbReference type="InterPro" id="IPR005804">
    <property type="entry name" value="FA_desaturase_dom"/>
</dbReference>
<reference evidence="15" key="1">
    <citation type="journal article" date="2019" name="Int. J. Syst. Evol. Microbiol.">
        <title>The Global Catalogue of Microorganisms (GCM) 10K type strain sequencing project: providing services to taxonomists for standard genome sequencing and annotation.</title>
        <authorList>
            <consortium name="The Broad Institute Genomics Platform"/>
            <consortium name="The Broad Institute Genome Sequencing Center for Infectious Disease"/>
            <person name="Wu L."/>
            <person name="Ma J."/>
        </authorList>
    </citation>
    <scope>NUCLEOTIDE SEQUENCE [LARGE SCALE GENOMIC DNA]</scope>
    <source>
        <strain evidence="15">JCM 17190</strain>
    </source>
</reference>
<evidence type="ECO:0000256" key="5">
    <source>
        <dbReference type="ARBA" id="ARBA00022692"/>
    </source>
</evidence>
<keyword evidence="5 12" id="KW-0812">Transmembrane</keyword>
<comment type="caution">
    <text evidence="14">The sequence shown here is derived from an EMBL/GenBank/DDBJ whole genome shotgun (WGS) entry which is preliminary data.</text>
</comment>
<proteinExistence type="inferred from homology"/>
<feature type="transmembrane region" description="Helical" evidence="12">
    <location>
        <begin position="66"/>
        <end position="87"/>
    </location>
</feature>
<evidence type="ECO:0000256" key="4">
    <source>
        <dbReference type="ARBA" id="ARBA00022519"/>
    </source>
</evidence>
<evidence type="ECO:0000259" key="13">
    <source>
        <dbReference type="Pfam" id="PF00487"/>
    </source>
</evidence>
<feature type="transmembrane region" description="Helical" evidence="12">
    <location>
        <begin position="205"/>
        <end position="225"/>
    </location>
</feature>
<evidence type="ECO:0000256" key="7">
    <source>
        <dbReference type="ARBA" id="ARBA00022989"/>
    </source>
</evidence>
<keyword evidence="3" id="KW-1003">Cell membrane</keyword>
<evidence type="ECO:0000256" key="11">
    <source>
        <dbReference type="ARBA" id="ARBA00023136"/>
    </source>
</evidence>
<evidence type="ECO:0000256" key="1">
    <source>
        <dbReference type="ARBA" id="ARBA00004429"/>
    </source>
</evidence>
<keyword evidence="8" id="KW-0560">Oxidoreductase</keyword>